<sequence length="107" mass="11700">MPRASDAGRLQALHAGLQRALQAGDWRAVGEVDRAIRACLEALPASAALDEPAQAARQRLKRLHGEALKACGEECERLRLLLVNHLDYAEGRAAYQRTEMLQMGDPA</sequence>
<dbReference type="EMBL" id="POUT01000001">
    <property type="protein sequence ID" value="PNG11407.1"/>
    <property type="molecule type" value="Genomic_DNA"/>
</dbReference>
<comment type="caution">
    <text evidence="1">The sequence shown here is derived from an EMBL/GenBank/DDBJ whole genome shotgun (WGS) entry which is preliminary data.</text>
</comment>
<organism evidence="1 2">
    <name type="scientific">Stutzerimonas stutzeri</name>
    <name type="common">Pseudomonas stutzeri</name>
    <dbReference type="NCBI Taxonomy" id="316"/>
    <lineage>
        <taxon>Bacteria</taxon>
        <taxon>Pseudomonadati</taxon>
        <taxon>Pseudomonadota</taxon>
        <taxon>Gammaproteobacteria</taxon>
        <taxon>Pseudomonadales</taxon>
        <taxon>Pseudomonadaceae</taxon>
        <taxon>Stutzerimonas</taxon>
    </lineage>
</organism>
<evidence type="ECO:0000313" key="1">
    <source>
        <dbReference type="EMBL" id="PNG11407.1"/>
    </source>
</evidence>
<dbReference type="RefSeq" id="WP_037042962.1">
    <property type="nucleotide sequence ID" value="NZ_JAMOHU010000061.1"/>
</dbReference>
<evidence type="ECO:0008006" key="3">
    <source>
        <dbReference type="Google" id="ProtNLM"/>
    </source>
</evidence>
<name>A0A2N8T9H1_STUST</name>
<gene>
    <name evidence="1" type="ORF">CXK94_02180</name>
</gene>
<accession>A0A2N8T9H1</accession>
<evidence type="ECO:0000313" key="2">
    <source>
        <dbReference type="Proteomes" id="UP000236023"/>
    </source>
</evidence>
<dbReference type="Proteomes" id="UP000236023">
    <property type="component" value="Unassembled WGS sequence"/>
</dbReference>
<reference evidence="1 2" key="1">
    <citation type="submission" date="2018-01" db="EMBL/GenBank/DDBJ databases">
        <title>Denitrification phenotypes of diverse strains of Pseudomonas stutzeri.</title>
        <authorList>
            <person name="Milligan D.A."/>
            <person name="Bergaust L."/>
            <person name="Bakken L.R."/>
            <person name="Frostegard A."/>
        </authorList>
    </citation>
    <scope>NUCLEOTIDE SEQUENCE [LARGE SCALE GENOMIC DNA]</scope>
    <source>
        <strain evidence="1 2">24a75</strain>
    </source>
</reference>
<proteinExistence type="predicted"/>
<dbReference type="AlphaFoldDB" id="A0A2N8T9H1"/>
<protein>
    <recommendedName>
        <fullName evidence="3">Flagellar protein FliT</fullName>
    </recommendedName>
</protein>